<protein>
    <submittedName>
        <fullName evidence="1">Uncharacterized protein</fullName>
    </submittedName>
</protein>
<evidence type="ECO:0000313" key="1">
    <source>
        <dbReference type="EMBL" id="URD82843.1"/>
    </source>
</evidence>
<dbReference type="EMBL" id="CP097503">
    <property type="protein sequence ID" value="URD82843.1"/>
    <property type="molecule type" value="Genomic_DNA"/>
</dbReference>
<keyword evidence="2" id="KW-1185">Reference proteome</keyword>
<proteinExistence type="predicted"/>
<dbReference type="Proteomes" id="UP001055439">
    <property type="component" value="Chromosome 10"/>
</dbReference>
<reference evidence="1" key="1">
    <citation type="submission" date="2022-05" db="EMBL/GenBank/DDBJ databases">
        <title>The Musa troglodytarum L. genome provides insights into the mechanism of non-climacteric behaviour and enrichment of carotenoids.</title>
        <authorList>
            <person name="Wang J."/>
        </authorList>
    </citation>
    <scope>NUCLEOTIDE SEQUENCE</scope>
    <source>
        <tissue evidence="1">Leaf</tissue>
    </source>
</reference>
<accession>A0A9E7JJ18</accession>
<dbReference type="AlphaFoldDB" id="A0A9E7JJ18"/>
<evidence type="ECO:0000313" key="2">
    <source>
        <dbReference type="Proteomes" id="UP001055439"/>
    </source>
</evidence>
<gene>
    <name evidence="1" type="ORF">MUK42_16134</name>
</gene>
<organism evidence="1 2">
    <name type="scientific">Musa troglodytarum</name>
    <name type="common">fe'i banana</name>
    <dbReference type="NCBI Taxonomy" id="320322"/>
    <lineage>
        <taxon>Eukaryota</taxon>
        <taxon>Viridiplantae</taxon>
        <taxon>Streptophyta</taxon>
        <taxon>Embryophyta</taxon>
        <taxon>Tracheophyta</taxon>
        <taxon>Spermatophyta</taxon>
        <taxon>Magnoliopsida</taxon>
        <taxon>Liliopsida</taxon>
        <taxon>Zingiberales</taxon>
        <taxon>Musaceae</taxon>
        <taxon>Musa</taxon>
    </lineage>
</organism>
<sequence length="34" mass="3975">MQLPKHNQASARDGFKIIFQQMSCCFFSVVRKDI</sequence>
<name>A0A9E7JJ18_9LILI</name>